<accession>A0A1S1RLN9</accession>
<protein>
    <recommendedName>
        <fullName evidence="4">Lipid/polyisoprenoid-binding YceI-like domain-containing protein</fullName>
    </recommendedName>
</protein>
<dbReference type="SUPFAM" id="SSF101874">
    <property type="entry name" value="YceI-like"/>
    <property type="match status" value="1"/>
</dbReference>
<evidence type="ECO:0000259" key="4">
    <source>
        <dbReference type="SMART" id="SM00867"/>
    </source>
</evidence>
<comment type="similarity">
    <text evidence="1">Belongs to the UPF0312 family.</text>
</comment>
<sequence>MADSTPRKKRRWPLILVGAVVAVAVLVVGGTAFYINVIKEDAPEEFALDDPGPSTSSAGSTAGDSVDGVWRITDGSEAGYRVEEVLFGQKTTAAGRTSEVSGSMTIADDGVTEAQFEVQMASVSSDEDRRDNQFRGRIMDVDTYPTSQFTLTEPIDLGSVPAADETRTYPATGTLTMHGTAREVTMNLQARRAGDQIQIVGQIPVTFADYGIPNPSIPGISTEDHGIMEVSLKFVRGEPTE</sequence>
<keyword evidence="3" id="KW-0812">Transmembrane</keyword>
<gene>
    <name evidence="5" type="ORF">BBK14_00115</name>
</gene>
<dbReference type="InterPro" id="IPR007372">
    <property type="entry name" value="Lipid/polyisoprenoid-bd_YceI"/>
</dbReference>
<dbReference type="Gene3D" id="2.40.128.110">
    <property type="entry name" value="Lipid/polyisoprenoid-binding, YceI-like"/>
    <property type="match status" value="1"/>
</dbReference>
<feature type="compositionally biased region" description="Low complexity" evidence="2">
    <location>
        <begin position="49"/>
        <end position="68"/>
    </location>
</feature>
<evidence type="ECO:0000256" key="2">
    <source>
        <dbReference type="SAM" id="MobiDB-lite"/>
    </source>
</evidence>
<dbReference type="PANTHER" id="PTHR34406">
    <property type="entry name" value="PROTEIN YCEI"/>
    <property type="match status" value="1"/>
</dbReference>
<dbReference type="InterPro" id="IPR036761">
    <property type="entry name" value="TTHA0802/YceI-like_sf"/>
</dbReference>
<dbReference type="PANTHER" id="PTHR34406:SF1">
    <property type="entry name" value="PROTEIN YCEI"/>
    <property type="match status" value="1"/>
</dbReference>
<evidence type="ECO:0000256" key="3">
    <source>
        <dbReference type="SAM" id="Phobius"/>
    </source>
</evidence>
<dbReference type="AlphaFoldDB" id="A0A1S1RLN9"/>
<name>A0A1S1RLN9_9ACTN</name>
<dbReference type="RefSeq" id="WP_071059111.1">
    <property type="nucleotide sequence ID" value="NZ_MAXA01000001.1"/>
</dbReference>
<dbReference type="SMART" id="SM00867">
    <property type="entry name" value="YceI"/>
    <property type="match status" value="1"/>
</dbReference>
<organism evidence="5 6">
    <name type="scientific">Parafrankia soli</name>
    <dbReference type="NCBI Taxonomy" id="2599596"/>
    <lineage>
        <taxon>Bacteria</taxon>
        <taxon>Bacillati</taxon>
        <taxon>Actinomycetota</taxon>
        <taxon>Actinomycetes</taxon>
        <taxon>Frankiales</taxon>
        <taxon>Frankiaceae</taxon>
        <taxon>Parafrankia</taxon>
    </lineage>
</organism>
<dbReference type="EMBL" id="MAXA01000001">
    <property type="protein sequence ID" value="OHV46729.1"/>
    <property type="molecule type" value="Genomic_DNA"/>
</dbReference>
<dbReference type="Pfam" id="PF04264">
    <property type="entry name" value="YceI"/>
    <property type="match status" value="1"/>
</dbReference>
<evidence type="ECO:0000313" key="5">
    <source>
        <dbReference type="EMBL" id="OHV46729.1"/>
    </source>
</evidence>
<comment type="caution">
    <text evidence="5">The sequence shown here is derived from an EMBL/GenBank/DDBJ whole genome shotgun (WGS) entry which is preliminary data.</text>
</comment>
<feature type="domain" description="Lipid/polyisoprenoid-binding YceI-like" evidence="4">
    <location>
        <begin position="69"/>
        <end position="235"/>
    </location>
</feature>
<feature type="transmembrane region" description="Helical" evidence="3">
    <location>
        <begin position="12"/>
        <end position="35"/>
    </location>
</feature>
<proteinExistence type="inferred from homology"/>
<reference evidence="6" key="1">
    <citation type="submission" date="2016-07" db="EMBL/GenBank/DDBJ databases">
        <title>Frankia sp. NRRL B-16219 Genome sequencing.</title>
        <authorList>
            <person name="Ghodhbane-Gtari F."/>
            <person name="Swanson E."/>
            <person name="Gueddou A."/>
            <person name="Louati M."/>
            <person name="Nouioui I."/>
            <person name="Hezbri K."/>
            <person name="Abebe-Akele F."/>
            <person name="Simpson S."/>
            <person name="Morris K."/>
            <person name="Thomas K."/>
            <person name="Gtari M."/>
            <person name="Tisa L.S."/>
        </authorList>
    </citation>
    <scope>NUCLEOTIDE SEQUENCE [LARGE SCALE GENOMIC DNA]</scope>
    <source>
        <strain evidence="6">NRRL B-16219</strain>
    </source>
</reference>
<keyword evidence="3" id="KW-0472">Membrane</keyword>
<dbReference type="Proteomes" id="UP000179769">
    <property type="component" value="Unassembled WGS sequence"/>
</dbReference>
<keyword evidence="6" id="KW-1185">Reference proteome</keyword>
<feature type="region of interest" description="Disordered" evidence="2">
    <location>
        <begin position="46"/>
        <end position="68"/>
    </location>
</feature>
<evidence type="ECO:0000313" key="6">
    <source>
        <dbReference type="Proteomes" id="UP000179769"/>
    </source>
</evidence>
<keyword evidence="3" id="KW-1133">Transmembrane helix</keyword>
<dbReference type="OrthoDB" id="117810at2"/>
<evidence type="ECO:0000256" key="1">
    <source>
        <dbReference type="ARBA" id="ARBA00008812"/>
    </source>
</evidence>